<evidence type="ECO:0000256" key="3">
    <source>
        <dbReference type="ARBA" id="ARBA00022737"/>
    </source>
</evidence>
<dbReference type="PANTHER" id="PTHR47428">
    <property type="entry name" value="REGULATORY PROTEIN MIG1-RELATED"/>
    <property type="match status" value="1"/>
</dbReference>
<keyword evidence="13" id="KW-1185">Reference proteome</keyword>
<evidence type="ECO:0000256" key="9">
    <source>
        <dbReference type="PROSITE-ProRule" id="PRU00042"/>
    </source>
</evidence>
<evidence type="ECO:0000256" key="10">
    <source>
        <dbReference type="SAM" id="MobiDB-lite"/>
    </source>
</evidence>
<dbReference type="GO" id="GO:0000433">
    <property type="term" value="P:carbon catabolite repression of transcription from RNA polymerase II promoter by glucose"/>
    <property type="evidence" value="ECO:0007669"/>
    <property type="project" value="TreeGrafter"/>
</dbReference>
<reference evidence="12 13" key="1">
    <citation type="journal article" date="2012" name="FEMS Yeast Res.">
        <title>The genome sequence of the wine yeast VIN7 reveals an allotriploid hybrid genome with Saccharomyces cerevisiae and Saccharomyces kudriavzevii origins.</title>
        <authorList>
            <person name="Borneman A.R."/>
            <person name="Desany B.A."/>
            <person name="Riches D."/>
            <person name="Affourtit J.P."/>
            <person name="Forgan A.H."/>
            <person name="Pretorius I.S."/>
            <person name="Egholm M."/>
            <person name="Chambers P.J."/>
        </authorList>
    </citation>
    <scope>NUCLEOTIDE SEQUENCE [LARGE SCALE GENOMIC DNA]</scope>
    <source>
        <strain evidence="12 13">VIN7</strain>
    </source>
</reference>
<comment type="caution">
    <text evidence="12">The sequence shown here is derived from an EMBL/GenBank/DDBJ whole genome shotgun (WGS) entry which is preliminary data.</text>
</comment>
<evidence type="ECO:0000259" key="11">
    <source>
        <dbReference type="PROSITE" id="PS50157"/>
    </source>
</evidence>
<dbReference type="Pfam" id="PF00096">
    <property type="entry name" value="zf-C2H2"/>
    <property type="match status" value="1"/>
</dbReference>
<dbReference type="EMBL" id="AGVY01000192">
    <property type="protein sequence ID" value="EHN02703.1"/>
    <property type="molecule type" value="Genomic_DNA"/>
</dbReference>
<gene>
    <name evidence="12" type="ORF">VIN7_6674</name>
</gene>
<name>H0GTT0_SACCK</name>
<accession>H0GTT0</accession>
<dbReference type="InterPro" id="IPR036236">
    <property type="entry name" value="Znf_C2H2_sf"/>
</dbReference>
<dbReference type="GO" id="GO:0008270">
    <property type="term" value="F:zinc ion binding"/>
    <property type="evidence" value="ECO:0007669"/>
    <property type="project" value="UniProtKB-KW"/>
</dbReference>
<dbReference type="SUPFAM" id="SSF57667">
    <property type="entry name" value="beta-beta-alpha zinc fingers"/>
    <property type="match status" value="1"/>
</dbReference>
<dbReference type="InterPro" id="IPR013087">
    <property type="entry name" value="Znf_C2H2_type"/>
</dbReference>
<dbReference type="Proteomes" id="UP000009009">
    <property type="component" value="Unassembled WGS sequence"/>
</dbReference>
<dbReference type="GO" id="GO:0005634">
    <property type="term" value="C:nucleus"/>
    <property type="evidence" value="ECO:0007669"/>
    <property type="project" value="UniProtKB-SubCell"/>
</dbReference>
<feature type="compositionally biased region" description="Low complexity" evidence="10">
    <location>
        <begin position="235"/>
        <end position="256"/>
    </location>
</feature>
<dbReference type="GO" id="GO:0000978">
    <property type="term" value="F:RNA polymerase II cis-regulatory region sequence-specific DNA binding"/>
    <property type="evidence" value="ECO:0007669"/>
    <property type="project" value="TreeGrafter"/>
</dbReference>
<keyword evidence="2" id="KW-0479">Metal-binding</keyword>
<dbReference type="OrthoDB" id="654211at2759"/>
<keyword evidence="8" id="KW-0539">Nucleus</keyword>
<dbReference type="GO" id="GO:0005737">
    <property type="term" value="C:cytoplasm"/>
    <property type="evidence" value="ECO:0007669"/>
    <property type="project" value="TreeGrafter"/>
</dbReference>
<organism evidence="12 13">
    <name type="scientific">Saccharomyces cerevisiae x Saccharomyces kudriavzevii (strain VIN7)</name>
    <name type="common">Yeast</name>
    <dbReference type="NCBI Taxonomy" id="1095631"/>
    <lineage>
        <taxon>Eukaryota</taxon>
        <taxon>Fungi</taxon>
        <taxon>Dikarya</taxon>
        <taxon>Ascomycota</taxon>
        <taxon>Saccharomycotina</taxon>
        <taxon>Saccharomycetes</taxon>
        <taxon>Saccharomycetales</taxon>
        <taxon>Saccharomycetaceae</taxon>
        <taxon>Saccharomyces</taxon>
    </lineage>
</organism>
<evidence type="ECO:0000256" key="2">
    <source>
        <dbReference type="ARBA" id="ARBA00022723"/>
    </source>
</evidence>
<keyword evidence="3" id="KW-0677">Repeat</keyword>
<dbReference type="PROSITE" id="PS50157">
    <property type="entry name" value="ZINC_FINGER_C2H2_2"/>
    <property type="match status" value="2"/>
</dbReference>
<evidence type="ECO:0000256" key="5">
    <source>
        <dbReference type="ARBA" id="ARBA00022833"/>
    </source>
</evidence>
<feature type="domain" description="C2H2-type" evidence="11">
    <location>
        <begin position="17"/>
        <end position="44"/>
    </location>
</feature>
<keyword evidence="4 9" id="KW-0863">Zinc-finger</keyword>
<sequence>MNSTQNGFSSDNDRRPFRCEICSRGFHRLEHKKRHVRTHTGEKPYKCSSKNCTKSFSRSDELKRHFRTHTRTVQRRPRGLRSKGCQKTVVETNNIISATFNENTRVSSTTTSHSKISPILISVAQSSDQLNIQTTNSGYGFVETQTPGILIPIIGIQKDSHPISNNHSSASIASIASMHPSTSSLQYLSTGFSYSSTSIPHVLSSSSSLALREQSSGSSIFSNCRNNLSAMSGLDSLASSRGRSSSSLLSRTSQSSKKLARPLSTTSQMITPVMRAEGIETTRPISSSSSTTSFASPTYDDAMAKHTSTRNFLDMTSTTKEGDRNGYMRKVSVVSRGRLHERAKFHISGDDEDNNADGTEARGLVANLKVSLPSIRSILQQIDTFNNCTPTNTK</sequence>
<dbReference type="PROSITE" id="PS00028">
    <property type="entry name" value="ZINC_FINGER_C2H2_1"/>
    <property type="match status" value="2"/>
</dbReference>
<keyword evidence="7" id="KW-0804">Transcription</keyword>
<keyword evidence="5" id="KW-0862">Zinc</keyword>
<dbReference type="SMART" id="SM00355">
    <property type="entry name" value="ZnF_C2H2"/>
    <property type="match status" value="2"/>
</dbReference>
<evidence type="ECO:0000256" key="4">
    <source>
        <dbReference type="ARBA" id="ARBA00022771"/>
    </source>
</evidence>
<evidence type="ECO:0000256" key="7">
    <source>
        <dbReference type="ARBA" id="ARBA00023163"/>
    </source>
</evidence>
<evidence type="ECO:0000256" key="6">
    <source>
        <dbReference type="ARBA" id="ARBA00023015"/>
    </source>
</evidence>
<evidence type="ECO:0000256" key="1">
    <source>
        <dbReference type="ARBA" id="ARBA00004123"/>
    </source>
</evidence>
<proteinExistence type="predicted"/>
<feature type="domain" description="C2H2-type" evidence="11">
    <location>
        <begin position="45"/>
        <end position="74"/>
    </location>
</feature>
<dbReference type="AlphaFoldDB" id="H0GTT0"/>
<evidence type="ECO:0000313" key="13">
    <source>
        <dbReference type="Proteomes" id="UP000009009"/>
    </source>
</evidence>
<dbReference type="Gene3D" id="3.30.160.60">
    <property type="entry name" value="Classic Zinc Finger"/>
    <property type="match status" value="2"/>
</dbReference>
<dbReference type="PANTHER" id="PTHR47428:SF1">
    <property type="entry name" value="REGULATORY PROTEIN MIG1-RELATED"/>
    <property type="match status" value="1"/>
</dbReference>
<comment type="subcellular location">
    <subcellularLocation>
        <location evidence="1">Nucleus</location>
    </subcellularLocation>
</comment>
<dbReference type="InterPro" id="IPR051007">
    <property type="entry name" value="creA/MIG_C2H2-ZnF"/>
</dbReference>
<protein>
    <submittedName>
        <fullName evidence="12">Mig3p</fullName>
    </submittedName>
</protein>
<dbReference type="FunFam" id="3.30.160.60:FF:002343">
    <property type="entry name" value="Zinc finger protein 33A"/>
    <property type="match status" value="1"/>
</dbReference>
<feature type="region of interest" description="Disordered" evidence="10">
    <location>
        <begin position="235"/>
        <end position="267"/>
    </location>
</feature>
<dbReference type="PhylomeDB" id="H0GTT0"/>
<evidence type="ECO:0000256" key="8">
    <source>
        <dbReference type="ARBA" id="ARBA00023242"/>
    </source>
</evidence>
<dbReference type="HOGENOM" id="CLU_058878_0_0_1"/>
<evidence type="ECO:0000313" key="12">
    <source>
        <dbReference type="EMBL" id="EHN02703.1"/>
    </source>
</evidence>
<keyword evidence="6" id="KW-0805">Transcription regulation</keyword>